<organism evidence="1">
    <name type="scientific">Rhizophora mucronata</name>
    <name type="common">Asiatic mangrove</name>
    <dbReference type="NCBI Taxonomy" id="61149"/>
    <lineage>
        <taxon>Eukaryota</taxon>
        <taxon>Viridiplantae</taxon>
        <taxon>Streptophyta</taxon>
        <taxon>Embryophyta</taxon>
        <taxon>Tracheophyta</taxon>
        <taxon>Spermatophyta</taxon>
        <taxon>Magnoliopsida</taxon>
        <taxon>eudicotyledons</taxon>
        <taxon>Gunneridae</taxon>
        <taxon>Pentapetalae</taxon>
        <taxon>rosids</taxon>
        <taxon>fabids</taxon>
        <taxon>Malpighiales</taxon>
        <taxon>Rhizophoraceae</taxon>
        <taxon>Rhizophora</taxon>
    </lineage>
</organism>
<evidence type="ECO:0000313" key="1">
    <source>
        <dbReference type="EMBL" id="MBX55097.1"/>
    </source>
</evidence>
<sequence>MLRLAEWMIIGSHCFFIEMIFDKIFFALFYCLVLLGKNYSTQCIFCSNEKLKHFGDDVFSCSRCEVIFTTLLSQQNREQHHAVTSSLMKFF</sequence>
<accession>A0A2P2PK44</accession>
<dbReference type="EMBL" id="GGEC01074613">
    <property type="protein sequence ID" value="MBX55097.1"/>
    <property type="molecule type" value="Transcribed_RNA"/>
</dbReference>
<proteinExistence type="predicted"/>
<evidence type="ECO:0008006" key="2">
    <source>
        <dbReference type="Google" id="ProtNLM"/>
    </source>
</evidence>
<protein>
    <recommendedName>
        <fullName evidence="2">C2H2-type domain-containing protein</fullName>
    </recommendedName>
</protein>
<dbReference type="AlphaFoldDB" id="A0A2P2PK44"/>
<name>A0A2P2PK44_RHIMU</name>
<reference evidence="1" key="1">
    <citation type="submission" date="2018-02" db="EMBL/GenBank/DDBJ databases">
        <title>Rhizophora mucronata_Transcriptome.</title>
        <authorList>
            <person name="Meera S.P."/>
            <person name="Sreeshan A."/>
            <person name="Augustine A."/>
        </authorList>
    </citation>
    <scope>NUCLEOTIDE SEQUENCE</scope>
    <source>
        <tissue evidence="1">Leaf</tissue>
    </source>
</reference>